<dbReference type="Gramene" id="TuG1812G0700002815.01.T02">
    <property type="protein sequence ID" value="TuG1812G0700002815.01.T02"/>
    <property type="gene ID" value="TuG1812G0700002815.01"/>
</dbReference>
<dbReference type="AlphaFoldDB" id="A0A8R7R4N7"/>
<organism evidence="2 3">
    <name type="scientific">Triticum urartu</name>
    <name type="common">Red wild einkorn</name>
    <name type="synonym">Crithodium urartu</name>
    <dbReference type="NCBI Taxonomy" id="4572"/>
    <lineage>
        <taxon>Eukaryota</taxon>
        <taxon>Viridiplantae</taxon>
        <taxon>Streptophyta</taxon>
        <taxon>Embryophyta</taxon>
        <taxon>Tracheophyta</taxon>
        <taxon>Spermatophyta</taxon>
        <taxon>Magnoliopsida</taxon>
        <taxon>Liliopsida</taxon>
        <taxon>Poales</taxon>
        <taxon>Poaceae</taxon>
        <taxon>BOP clade</taxon>
        <taxon>Pooideae</taxon>
        <taxon>Triticodae</taxon>
        <taxon>Triticeae</taxon>
        <taxon>Triticinae</taxon>
        <taxon>Triticum</taxon>
    </lineage>
</organism>
<sequence length="53" mass="6435">MDKPRPNITGTEEDKSPELRLDRNQRKEHHNPDRNARLELQSNDEQRNKEREI</sequence>
<evidence type="ECO:0000313" key="2">
    <source>
        <dbReference type="EnsemblPlants" id="TuG1812G0700002815.01.T02"/>
    </source>
</evidence>
<evidence type="ECO:0000313" key="3">
    <source>
        <dbReference type="Proteomes" id="UP000015106"/>
    </source>
</evidence>
<protein>
    <submittedName>
        <fullName evidence="2">Uncharacterized protein</fullName>
    </submittedName>
</protein>
<evidence type="ECO:0000256" key="1">
    <source>
        <dbReference type="SAM" id="MobiDB-lite"/>
    </source>
</evidence>
<feature type="compositionally biased region" description="Basic and acidic residues" evidence="1">
    <location>
        <begin position="12"/>
        <end position="37"/>
    </location>
</feature>
<reference evidence="2" key="2">
    <citation type="submission" date="2018-03" db="EMBL/GenBank/DDBJ databases">
        <title>The Triticum urartu genome reveals the dynamic nature of wheat genome evolution.</title>
        <authorList>
            <person name="Ling H."/>
            <person name="Ma B."/>
            <person name="Shi X."/>
            <person name="Liu H."/>
            <person name="Dong L."/>
            <person name="Sun H."/>
            <person name="Cao Y."/>
            <person name="Gao Q."/>
            <person name="Zheng S."/>
            <person name="Li Y."/>
            <person name="Yu Y."/>
            <person name="Du H."/>
            <person name="Qi M."/>
            <person name="Li Y."/>
            <person name="Yu H."/>
            <person name="Cui Y."/>
            <person name="Wang N."/>
            <person name="Chen C."/>
            <person name="Wu H."/>
            <person name="Zhao Y."/>
            <person name="Zhang J."/>
            <person name="Li Y."/>
            <person name="Zhou W."/>
            <person name="Zhang B."/>
            <person name="Hu W."/>
            <person name="Eijk M."/>
            <person name="Tang J."/>
            <person name="Witsenboer H."/>
            <person name="Zhao S."/>
            <person name="Li Z."/>
            <person name="Zhang A."/>
            <person name="Wang D."/>
            <person name="Liang C."/>
        </authorList>
    </citation>
    <scope>NUCLEOTIDE SEQUENCE [LARGE SCALE GENOMIC DNA]</scope>
    <source>
        <strain evidence="2">cv. G1812</strain>
    </source>
</reference>
<reference evidence="2" key="3">
    <citation type="submission" date="2022-06" db="UniProtKB">
        <authorList>
            <consortium name="EnsemblPlants"/>
        </authorList>
    </citation>
    <scope>IDENTIFICATION</scope>
</reference>
<proteinExistence type="predicted"/>
<feature type="compositionally biased region" description="Basic and acidic residues" evidence="1">
    <location>
        <begin position="44"/>
        <end position="53"/>
    </location>
</feature>
<feature type="region of interest" description="Disordered" evidence="1">
    <location>
        <begin position="1"/>
        <end position="53"/>
    </location>
</feature>
<name>A0A8R7R4N7_TRIUA</name>
<reference evidence="3" key="1">
    <citation type="journal article" date="2013" name="Nature">
        <title>Draft genome of the wheat A-genome progenitor Triticum urartu.</title>
        <authorList>
            <person name="Ling H.Q."/>
            <person name="Zhao S."/>
            <person name="Liu D."/>
            <person name="Wang J."/>
            <person name="Sun H."/>
            <person name="Zhang C."/>
            <person name="Fan H."/>
            <person name="Li D."/>
            <person name="Dong L."/>
            <person name="Tao Y."/>
            <person name="Gao C."/>
            <person name="Wu H."/>
            <person name="Li Y."/>
            <person name="Cui Y."/>
            <person name="Guo X."/>
            <person name="Zheng S."/>
            <person name="Wang B."/>
            <person name="Yu K."/>
            <person name="Liang Q."/>
            <person name="Yang W."/>
            <person name="Lou X."/>
            <person name="Chen J."/>
            <person name="Feng M."/>
            <person name="Jian J."/>
            <person name="Zhang X."/>
            <person name="Luo G."/>
            <person name="Jiang Y."/>
            <person name="Liu J."/>
            <person name="Wang Z."/>
            <person name="Sha Y."/>
            <person name="Zhang B."/>
            <person name="Wu H."/>
            <person name="Tang D."/>
            <person name="Shen Q."/>
            <person name="Xue P."/>
            <person name="Zou S."/>
            <person name="Wang X."/>
            <person name="Liu X."/>
            <person name="Wang F."/>
            <person name="Yang Y."/>
            <person name="An X."/>
            <person name="Dong Z."/>
            <person name="Zhang K."/>
            <person name="Zhang X."/>
            <person name="Luo M.C."/>
            <person name="Dvorak J."/>
            <person name="Tong Y."/>
            <person name="Wang J."/>
            <person name="Yang H."/>
            <person name="Li Z."/>
            <person name="Wang D."/>
            <person name="Zhang A."/>
            <person name="Wang J."/>
        </authorList>
    </citation>
    <scope>NUCLEOTIDE SEQUENCE</scope>
    <source>
        <strain evidence="3">cv. G1812</strain>
    </source>
</reference>
<dbReference type="EnsemblPlants" id="TuG1812G0700002815.01.T02">
    <property type="protein sequence ID" value="TuG1812G0700002815.01.T02"/>
    <property type="gene ID" value="TuG1812G0700002815.01"/>
</dbReference>
<accession>A0A8R7R4N7</accession>
<keyword evidence="3" id="KW-1185">Reference proteome</keyword>
<dbReference type="Proteomes" id="UP000015106">
    <property type="component" value="Chromosome 7"/>
</dbReference>